<feature type="region of interest" description="Disordered" evidence="1">
    <location>
        <begin position="169"/>
        <end position="210"/>
    </location>
</feature>
<proteinExistence type="predicted"/>
<dbReference type="Proteomes" id="UP001607302">
    <property type="component" value="Unassembled WGS sequence"/>
</dbReference>
<evidence type="ECO:0000256" key="1">
    <source>
        <dbReference type="SAM" id="MobiDB-lite"/>
    </source>
</evidence>
<gene>
    <name evidence="2" type="ORF">V1478_018333</name>
</gene>
<feature type="compositionally biased region" description="Gly residues" evidence="1">
    <location>
        <begin position="178"/>
        <end position="210"/>
    </location>
</feature>
<evidence type="ECO:0000313" key="3">
    <source>
        <dbReference type="Proteomes" id="UP001607302"/>
    </source>
</evidence>
<keyword evidence="3" id="KW-1185">Reference proteome</keyword>
<sequence length="224" mass="24583">MYFVSQKCSIKILRSKISAIHNMQKVPFTTSAIITHIRRHHNHYHRRRHRRHSNAIRMKKTTNFIVEAVYRLTAGLTLNRLIAVLHNINSNESQMVAEIQVTKLLEKYNINIRYRHQKGLEIRELLFRCDDCTQDKRKSWESNWSTERIDIAQGEALAEECHDAIDDELDDETPANQWGGGGGGGGRGGGGGGGCGGGCDGGGGSGGGGGDGVVVVAVTACSRE</sequence>
<dbReference type="AlphaFoldDB" id="A0ABD1ZUS8"/>
<protein>
    <submittedName>
        <fullName evidence="2">Glycine-rich RNA-binding protein 8-like</fullName>
    </submittedName>
</protein>
<accession>A0ABD1ZUS8</accession>
<name>A0ABD1ZUS8_VESSQ</name>
<organism evidence="2 3">
    <name type="scientific">Vespula squamosa</name>
    <name type="common">Southern yellow jacket</name>
    <name type="synonym">Wasp</name>
    <dbReference type="NCBI Taxonomy" id="30214"/>
    <lineage>
        <taxon>Eukaryota</taxon>
        <taxon>Metazoa</taxon>
        <taxon>Ecdysozoa</taxon>
        <taxon>Arthropoda</taxon>
        <taxon>Hexapoda</taxon>
        <taxon>Insecta</taxon>
        <taxon>Pterygota</taxon>
        <taxon>Neoptera</taxon>
        <taxon>Endopterygota</taxon>
        <taxon>Hymenoptera</taxon>
        <taxon>Apocrita</taxon>
        <taxon>Aculeata</taxon>
        <taxon>Vespoidea</taxon>
        <taxon>Vespidae</taxon>
        <taxon>Vespinae</taxon>
        <taxon>Vespula</taxon>
    </lineage>
</organism>
<evidence type="ECO:0000313" key="2">
    <source>
        <dbReference type="EMBL" id="KAL2712098.1"/>
    </source>
</evidence>
<comment type="caution">
    <text evidence="2">The sequence shown here is derived from an EMBL/GenBank/DDBJ whole genome shotgun (WGS) entry which is preliminary data.</text>
</comment>
<dbReference type="EMBL" id="JAUDFV010000167">
    <property type="protein sequence ID" value="KAL2712098.1"/>
    <property type="molecule type" value="Genomic_DNA"/>
</dbReference>
<reference evidence="2 3" key="1">
    <citation type="journal article" date="2024" name="Ann. Entomol. Soc. Am.">
        <title>Genomic analyses of the southern and eastern yellowjacket wasps (Hymenoptera: Vespidae) reveal evolutionary signatures of social life.</title>
        <authorList>
            <person name="Catto M.A."/>
            <person name="Caine P.B."/>
            <person name="Orr S.E."/>
            <person name="Hunt B.G."/>
            <person name="Goodisman M.A.D."/>
        </authorList>
    </citation>
    <scope>NUCLEOTIDE SEQUENCE [LARGE SCALE GENOMIC DNA]</scope>
    <source>
        <strain evidence="2">233</strain>
        <tissue evidence="2">Head and thorax</tissue>
    </source>
</reference>